<evidence type="ECO:0000313" key="2">
    <source>
        <dbReference type="Proteomes" id="UP001055811"/>
    </source>
</evidence>
<accession>A0ACB9CVE9</accession>
<reference evidence="2" key="1">
    <citation type="journal article" date="2022" name="Mol. Ecol. Resour.">
        <title>The genomes of chicory, endive, great burdock and yacon provide insights into Asteraceae palaeo-polyploidization history and plant inulin production.</title>
        <authorList>
            <person name="Fan W."/>
            <person name="Wang S."/>
            <person name="Wang H."/>
            <person name="Wang A."/>
            <person name="Jiang F."/>
            <person name="Liu H."/>
            <person name="Zhao H."/>
            <person name="Xu D."/>
            <person name="Zhang Y."/>
        </authorList>
    </citation>
    <scope>NUCLEOTIDE SEQUENCE [LARGE SCALE GENOMIC DNA]</scope>
    <source>
        <strain evidence="2">cv. Punajuju</strain>
    </source>
</reference>
<gene>
    <name evidence="1" type="ORF">L2E82_28323</name>
</gene>
<organism evidence="1 2">
    <name type="scientific">Cichorium intybus</name>
    <name type="common">Chicory</name>
    <dbReference type="NCBI Taxonomy" id="13427"/>
    <lineage>
        <taxon>Eukaryota</taxon>
        <taxon>Viridiplantae</taxon>
        <taxon>Streptophyta</taxon>
        <taxon>Embryophyta</taxon>
        <taxon>Tracheophyta</taxon>
        <taxon>Spermatophyta</taxon>
        <taxon>Magnoliopsida</taxon>
        <taxon>eudicotyledons</taxon>
        <taxon>Gunneridae</taxon>
        <taxon>Pentapetalae</taxon>
        <taxon>asterids</taxon>
        <taxon>campanulids</taxon>
        <taxon>Asterales</taxon>
        <taxon>Asteraceae</taxon>
        <taxon>Cichorioideae</taxon>
        <taxon>Cichorieae</taxon>
        <taxon>Cichoriinae</taxon>
        <taxon>Cichorium</taxon>
    </lineage>
</organism>
<comment type="caution">
    <text evidence="1">The sequence shown here is derived from an EMBL/GenBank/DDBJ whole genome shotgun (WGS) entry which is preliminary data.</text>
</comment>
<evidence type="ECO:0000313" key="1">
    <source>
        <dbReference type="EMBL" id="KAI3738299.1"/>
    </source>
</evidence>
<name>A0ACB9CVE9_CICIN</name>
<dbReference type="Proteomes" id="UP001055811">
    <property type="component" value="Linkage Group LG05"/>
</dbReference>
<dbReference type="EMBL" id="CM042013">
    <property type="protein sequence ID" value="KAI3738299.1"/>
    <property type="molecule type" value="Genomic_DNA"/>
</dbReference>
<protein>
    <submittedName>
        <fullName evidence="1">Uncharacterized protein</fullName>
    </submittedName>
</protein>
<reference evidence="1 2" key="2">
    <citation type="journal article" date="2022" name="Mol. Ecol. Resour.">
        <title>The genomes of chicory, endive, great burdock and yacon provide insights into Asteraceae paleo-polyploidization history and plant inulin production.</title>
        <authorList>
            <person name="Fan W."/>
            <person name="Wang S."/>
            <person name="Wang H."/>
            <person name="Wang A."/>
            <person name="Jiang F."/>
            <person name="Liu H."/>
            <person name="Zhao H."/>
            <person name="Xu D."/>
            <person name="Zhang Y."/>
        </authorList>
    </citation>
    <scope>NUCLEOTIDE SEQUENCE [LARGE SCALE GENOMIC DNA]</scope>
    <source>
        <strain evidence="2">cv. Punajuju</strain>
        <tissue evidence="1">Leaves</tissue>
    </source>
</reference>
<proteinExistence type="predicted"/>
<sequence length="737" mass="84577">MNTENSFSSLSMSEKRKRLMAMVDMRKKLERKKAERPVSMLENEEKINSKKPFNGSKKRKKLNAHTYKKMFRNAGPKRHKNMFQNDIRKDEQGPNKCTEEYWVPVHLSRMQMEQYCSLLHSNFEALSSSLRNYSSLHDILTETRKCCDHPYLVNRNLRESLKTNTPIDQLNAEINASGKLQLLDKLLLEIKRCGLRVLVLFQSVGSSKQVSIGDILDDLVDQRFGHNSYVRIHGKIIANSDRVKRKDDLKIFNNLDNGKFVCLMDYRACHSTIKISSVDVAILYNSDWNPSNDVKALHKITLDSRERLRVLRLYSSFTIEEKALIISKQGAIFDNNSSRINYSNCHRLLAWGVSYLLSNLSKDPSSESNSMSKSNNDLVHELSSLLMNKNGNTNRLKNSVTSNAQLCDGVYSTSNLLLGETESRKSCSNEEYLMQKGPLEFWSKLFKENPWKNSSSRLSRRVQKSTRNPNYWVEGYETEKETDTENFHNDATNSPSVRKRLRSRRRACTEVEQGTNTAAECTINQPPQPQTSPVVLPVSDQSSNASPLETELENIKKEREEVTKLHQEKKSMLISQCEKEILEIRKKYDALIDESEMCLTNKTKVLEDYYDLVYANKVLAETLAKTCDDTLNEEKTDKETSSVRIVEIPASALVQSENRRTTSNPSGHNLRAPAPHLRSSPSLFASTPQTRTELNNMNNQENTKKQSVFQSAHSLPELFVEFDDFYDMGCPKIRRNL</sequence>
<keyword evidence="2" id="KW-1185">Reference proteome</keyword>